<organism evidence="1 2">
    <name type="scientific">Rhabditophanes sp. KR3021</name>
    <dbReference type="NCBI Taxonomy" id="114890"/>
    <lineage>
        <taxon>Eukaryota</taxon>
        <taxon>Metazoa</taxon>
        <taxon>Ecdysozoa</taxon>
        <taxon>Nematoda</taxon>
        <taxon>Chromadorea</taxon>
        <taxon>Rhabditida</taxon>
        <taxon>Tylenchina</taxon>
        <taxon>Panagrolaimomorpha</taxon>
        <taxon>Strongyloidoidea</taxon>
        <taxon>Alloionematidae</taxon>
        <taxon>Rhabditophanes</taxon>
    </lineage>
</organism>
<protein>
    <submittedName>
        <fullName evidence="2">Thioredoxin domain-containing protein</fullName>
    </submittedName>
</protein>
<sequence>MNHIASVTLLLLSATFICGQDHVTYIVKDNLDKVLSSSDIVFVAFCADWCPFSRRLKPVWEKAGEQWQLENPGTSVTFAIVDSVQESEVSDQFKVNKFPTMKIFTNGEMQTKEFRGARNIEALHEFVKQHLEVKSNEFSNPAQLHQEIDKSKRNVVVYYQNKESNEFKLIKKVRTLLKDDCVFWIGKDEAVRSITGNTVVFHDPDTNDEQKFTGDLNNYNFLKEWLSDKCIPLVREVTFENVEQLTEEGNPFLLYFRDPKEKDGDKMFAELVQRELPDERANVNALLADGFKFAHPLKHLGKSSKDLPVLAIDSFQHMFMFPKMDELYIPGKLKQFVNDLHTGKLHKDFHETLDQRIADLQKFAEEQAQIEAVDGKAGPPAAIPTPSSTPKASVFKQLKPSDKRYSLLMKSEL</sequence>
<name>A0AC35TYM1_9BILA</name>
<dbReference type="Proteomes" id="UP000095286">
    <property type="component" value="Unplaced"/>
</dbReference>
<reference evidence="2" key="1">
    <citation type="submission" date="2016-11" db="UniProtKB">
        <authorList>
            <consortium name="WormBaseParasite"/>
        </authorList>
    </citation>
    <scope>IDENTIFICATION</scope>
    <source>
        <strain evidence="2">KR3021</strain>
    </source>
</reference>
<evidence type="ECO:0000313" key="2">
    <source>
        <dbReference type="WBParaSite" id="RSKR_0000580800.1"/>
    </source>
</evidence>
<accession>A0AC35TYM1</accession>
<evidence type="ECO:0000313" key="1">
    <source>
        <dbReference type="Proteomes" id="UP000095286"/>
    </source>
</evidence>
<proteinExistence type="predicted"/>
<dbReference type="WBParaSite" id="RSKR_0000580800.1">
    <property type="protein sequence ID" value="RSKR_0000580800.1"/>
    <property type="gene ID" value="RSKR_0000580800"/>
</dbReference>